<dbReference type="Pfam" id="PF02950">
    <property type="entry name" value="Conotoxin"/>
    <property type="match status" value="1"/>
</dbReference>
<evidence type="ECO:0000256" key="1">
    <source>
        <dbReference type="ARBA" id="ARBA00004613"/>
    </source>
</evidence>
<keyword evidence="3" id="KW-0732">Signal</keyword>
<proteinExistence type="predicted"/>
<reference evidence="4" key="1">
    <citation type="journal article" date="2014" name="Toxicon">
        <title>A bioinformatics survey for conotoxin-like sequences in three turrid snail venom duct transcriptomes.</title>
        <authorList>
            <person name="Gonzales D.T."/>
            <person name="Saloma C.P."/>
        </authorList>
    </citation>
    <scope>NUCLEOTIDE SEQUENCE</scope>
    <source>
        <tissue evidence="4">Venom duct</tissue>
    </source>
</reference>
<comment type="subcellular location">
    <subcellularLocation>
        <location evidence="1">Secreted</location>
    </subcellularLocation>
</comment>
<name>A0A098LY00_UNEBI</name>
<accession>A0A098LY00</accession>
<dbReference type="InterPro" id="IPR004214">
    <property type="entry name" value="Conotoxin"/>
</dbReference>
<protein>
    <submittedName>
        <fullName evidence="4">Ubs_07 putative toxin</fullName>
    </submittedName>
</protein>
<sequence>MATKMTVVLIILLLPLAANLQQDTDGHATNTNNHLSSFMDILHRRMLTRRRYCPNNICQDFEECPENCNFCGPMPGGQVLKRCQRS</sequence>
<evidence type="ECO:0000256" key="2">
    <source>
        <dbReference type="ARBA" id="ARBA00022525"/>
    </source>
</evidence>
<dbReference type="GO" id="GO:0008200">
    <property type="term" value="F:ion channel inhibitor activity"/>
    <property type="evidence" value="ECO:0007669"/>
    <property type="project" value="InterPro"/>
</dbReference>
<feature type="signal peptide" evidence="3">
    <location>
        <begin position="1"/>
        <end position="20"/>
    </location>
</feature>
<organism evidence="4">
    <name type="scientific">Unedogemmula bisaya</name>
    <name type="common">Sea snail</name>
    <name type="synonym">Lophiotoma bisaya</name>
    <dbReference type="NCBI Taxonomy" id="746885"/>
    <lineage>
        <taxon>Eukaryota</taxon>
        <taxon>Metazoa</taxon>
        <taxon>Spiralia</taxon>
        <taxon>Lophotrochozoa</taxon>
        <taxon>Mollusca</taxon>
        <taxon>Gastropoda</taxon>
        <taxon>Caenogastropoda</taxon>
        <taxon>Neogastropoda</taxon>
        <taxon>Conoidea</taxon>
        <taxon>Turridae</taxon>
        <taxon>Unedogemmula</taxon>
    </lineage>
</organism>
<feature type="chain" id="PRO_5001937621" evidence="3">
    <location>
        <begin position="21"/>
        <end position="86"/>
    </location>
</feature>
<dbReference type="EMBL" id="GBQY01000007">
    <property type="protein sequence ID" value="JAC94850.1"/>
    <property type="molecule type" value="Transcribed_RNA"/>
</dbReference>
<keyword evidence="2" id="KW-0964">Secreted</keyword>
<dbReference type="AlphaFoldDB" id="A0A098LY00"/>
<dbReference type="GO" id="GO:0005576">
    <property type="term" value="C:extracellular region"/>
    <property type="evidence" value="ECO:0007669"/>
    <property type="project" value="UniProtKB-SubCell"/>
</dbReference>
<evidence type="ECO:0000313" key="4">
    <source>
        <dbReference type="EMBL" id="JAC94850.1"/>
    </source>
</evidence>
<evidence type="ECO:0000256" key="3">
    <source>
        <dbReference type="SAM" id="SignalP"/>
    </source>
</evidence>
<reference evidence="4" key="2">
    <citation type="submission" date="2014-09" db="EMBL/GenBank/DDBJ databases">
        <authorList>
            <person name="Gonzales D.T.T."/>
            <person name="Saloma C.P."/>
        </authorList>
    </citation>
    <scope>NUCLEOTIDE SEQUENCE</scope>
    <source>
        <tissue evidence="4">Venom duct</tissue>
    </source>
</reference>